<gene>
    <name evidence="2" type="ORF">Lalb_Chr05g0227901</name>
</gene>
<keyword evidence="3" id="KW-1185">Reference proteome</keyword>
<evidence type="ECO:0000313" key="3">
    <source>
        <dbReference type="Proteomes" id="UP000447434"/>
    </source>
</evidence>
<sequence>MKKLATHKNQFKPIDYKVQKTCLPKRREMLNHTSDESNSVGRDEEAMKNQRKPKT</sequence>
<name>A0A6A4QKD7_LUPAL</name>
<dbReference type="EMBL" id="WOCE01000005">
    <property type="protein sequence ID" value="KAE9614421.1"/>
    <property type="molecule type" value="Genomic_DNA"/>
</dbReference>
<organism evidence="2 3">
    <name type="scientific">Lupinus albus</name>
    <name type="common">White lupine</name>
    <name type="synonym">Lupinus termis</name>
    <dbReference type="NCBI Taxonomy" id="3870"/>
    <lineage>
        <taxon>Eukaryota</taxon>
        <taxon>Viridiplantae</taxon>
        <taxon>Streptophyta</taxon>
        <taxon>Embryophyta</taxon>
        <taxon>Tracheophyta</taxon>
        <taxon>Spermatophyta</taxon>
        <taxon>Magnoliopsida</taxon>
        <taxon>eudicotyledons</taxon>
        <taxon>Gunneridae</taxon>
        <taxon>Pentapetalae</taxon>
        <taxon>rosids</taxon>
        <taxon>fabids</taxon>
        <taxon>Fabales</taxon>
        <taxon>Fabaceae</taxon>
        <taxon>Papilionoideae</taxon>
        <taxon>50 kb inversion clade</taxon>
        <taxon>genistoids sensu lato</taxon>
        <taxon>core genistoids</taxon>
        <taxon>Genisteae</taxon>
        <taxon>Lupinus</taxon>
    </lineage>
</organism>
<proteinExistence type="predicted"/>
<dbReference type="AlphaFoldDB" id="A0A6A4QKD7"/>
<evidence type="ECO:0000256" key="1">
    <source>
        <dbReference type="SAM" id="MobiDB-lite"/>
    </source>
</evidence>
<evidence type="ECO:0000313" key="2">
    <source>
        <dbReference type="EMBL" id="KAE9614421.1"/>
    </source>
</evidence>
<comment type="caution">
    <text evidence="2">The sequence shown here is derived from an EMBL/GenBank/DDBJ whole genome shotgun (WGS) entry which is preliminary data.</text>
</comment>
<dbReference type="Proteomes" id="UP000447434">
    <property type="component" value="Chromosome 5"/>
</dbReference>
<feature type="region of interest" description="Disordered" evidence="1">
    <location>
        <begin position="26"/>
        <end position="55"/>
    </location>
</feature>
<protein>
    <submittedName>
        <fullName evidence="2">Uncharacterized protein</fullName>
    </submittedName>
</protein>
<feature type="compositionally biased region" description="Basic and acidic residues" evidence="1">
    <location>
        <begin position="26"/>
        <end position="48"/>
    </location>
</feature>
<accession>A0A6A4QKD7</accession>
<reference evidence="3" key="1">
    <citation type="journal article" date="2020" name="Nat. Commun.">
        <title>Genome sequence of the cluster root forming white lupin.</title>
        <authorList>
            <person name="Hufnagel B."/>
            <person name="Marques A."/>
            <person name="Soriano A."/>
            <person name="Marques L."/>
            <person name="Divol F."/>
            <person name="Doumas P."/>
            <person name="Sallet E."/>
            <person name="Mancinotti D."/>
            <person name="Carrere S."/>
            <person name="Marande W."/>
            <person name="Arribat S."/>
            <person name="Keller J."/>
            <person name="Huneau C."/>
            <person name="Blein T."/>
            <person name="Aime D."/>
            <person name="Laguerre M."/>
            <person name="Taylor J."/>
            <person name="Schubert V."/>
            <person name="Nelson M."/>
            <person name="Geu-Flores F."/>
            <person name="Crespi M."/>
            <person name="Gallardo-Guerrero K."/>
            <person name="Delaux P.-M."/>
            <person name="Salse J."/>
            <person name="Berges H."/>
            <person name="Guyot R."/>
            <person name="Gouzy J."/>
            <person name="Peret B."/>
        </authorList>
    </citation>
    <scope>NUCLEOTIDE SEQUENCE [LARGE SCALE GENOMIC DNA]</scope>
    <source>
        <strain evidence="3">cv. Amiga</strain>
    </source>
</reference>